<dbReference type="EMBL" id="CM017695">
    <property type="protein sequence ID" value="TYH07591.1"/>
    <property type="molecule type" value="Genomic_DNA"/>
</dbReference>
<organism evidence="1 2">
    <name type="scientific">Gossypium darwinii</name>
    <name type="common">Darwin's cotton</name>
    <name type="synonym">Gossypium barbadense var. darwinii</name>
    <dbReference type="NCBI Taxonomy" id="34276"/>
    <lineage>
        <taxon>Eukaryota</taxon>
        <taxon>Viridiplantae</taxon>
        <taxon>Streptophyta</taxon>
        <taxon>Embryophyta</taxon>
        <taxon>Tracheophyta</taxon>
        <taxon>Spermatophyta</taxon>
        <taxon>Magnoliopsida</taxon>
        <taxon>eudicotyledons</taxon>
        <taxon>Gunneridae</taxon>
        <taxon>Pentapetalae</taxon>
        <taxon>rosids</taxon>
        <taxon>malvids</taxon>
        <taxon>Malvales</taxon>
        <taxon>Malvaceae</taxon>
        <taxon>Malvoideae</taxon>
        <taxon>Gossypium</taxon>
    </lineage>
</organism>
<gene>
    <name evidence="1" type="ORF">ES288_A08G245400v1</name>
</gene>
<protein>
    <submittedName>
        <fullName evidence="1">Uncharacterized protein</fullName>
    </submittedName>
</protein>
<evidence type="ECO:0000313" key="2">
    <source>
        <dbReference type="Proteomes" id="UP000323506"/>
    </source>
</evidence>
<name>A0A5D2FPA8_GOSDA</name>
<evidence type="ECO:0000313" key="1">
    <source>
        <dbReference type="EMBL" id="TYH07591.1"/>
    </source>
</evidence>
<sequence length="148" mass="16138">MGISTVDLFVDRVTRLDSKLTATTRLHKAASFHITVTAIDDSISQQNLLAFCYLFQRSLFPFFNLEILAFSSPLHDGHSLEYHPTVLESPTISKTLNPTEIPNHVACNPACASATNGDAISEWITDLDAKISPLTSCTTSPEANLKAC</sequence>
<dbReference type="Proteomes" id="UP000323506">
    <property type="component" value="Chromosome A08"/>
</dbReference>
<reference evidence="1 2" key="1">
    <citation type="submission" date="2019-06" db="EMBL/GenBank/DDBJ databases">
        <title>WGS assembly of Gossypium darwinii.</title>
        <authorList>
            <person name="Chen Z.J."/>
            <person name="Sreedasyam A."/>
            <person name="Ando A."/>
            <person name="Song Q."/>
            <person name="De L."/>
            <person name="Hulse-Kemp A."/>
            <person name="Ding M."/>
            <person name="Ye W."/>
            <person name="Kirkbride R."/>
            <person name="Jenkins J."/>
            <person name="Plott C."/>
            <person name="Lovell J."/>
            <person name="Lin Y.-M."/>
            <person name="Vaughn R."/>
            <person name="Liu B."/>
            <person name="Li W."/>
            <person name="Simpson S."/>
            <person name="Scheffler B."/>
            <person name="Saski C."/>
            <person name="Grover C."/>
            <person name="Hu G."/>
            <person name="Conover J."/>
            <person name="Carlson J."/>
            <person name="Shu S."/>
            <person name="Boston L."/>
            <person name="Williams M."/>
            <person name="Peterson D."/>
            <person name="Mcgee K."/>
            <person name="Jones D."/>
            <person name="Wendel J."/>
            <person name="Stelly D."/>
            <person name="Grimwood J."/>
            <person name="Schmutz J."/>
        </authorList>
    </citation>
    <scope>NUCLEOTIDE SEQUENCE [LARGE SCALE GENOMIC DNA]</scope>
    <source>
        <strain evidence="1">1808015.09</strain>
    </source>
</reference>
<keyword evidence="2" id="KW-1185">Reference proteome</keyword>
<accession>A0A5D2FPA8</accession>
<dbReference type="AlphaFoldDB" id="A0A5D2FPA8"/>
<proteinExistence type="predicted"/>